<feature type="domain" description="Protein kinase" evidence="6">
    <location>
        <begin position="16"/>
        <end position="325"/>
    </location>
</feature>
<reference evidence="7" key="1">
    <citation type="submission" date="2022-11" db="EMBL/GenBank/DDBJ databases">
        <authorList>
            <person name="Petersen C."/>
        </authorList>
    </citation>
    <scope>NUCLEOTIDE SEQUENCE</scope>
    <source>
        <strain evidence="7">IBT 26290</strain>
    </source>
</reference>
<dbReference type="Gene3D" id="1.10.510.10">
    <property type="entry name" value="Transferase(Phosphotransferase) domain 1"/>
    <property type="match status" value="1"/>
</dbReference>
<keyword evidence="2" id="KW-0547">Nucleotide-binding</keyword>
<dbReference type="GO" id="GO:0005524">
    <property type="term" value="F:ATP binding"/>
    <property type="evidence" value="ECO:0007669"/>
    <property type="project" value="UniProtKB-KW"/>
</dbReference>
<accession>A0A9W9IFA2</accession>
<reference evidence="7" key="2">
    <citation type="journal article" date="2023" name="IMA Fungus">
        <title>Comparative genomic study of the Penicillium genus elucidates a diverse pangenome and 15 lateral gene transfer events.</title>
        <authorList>
            <person name="Petersen C."/>
            <person name="Sorensen T."/>
            <person name="Nielsen M.R."/>
            <person name="Sondergaard T.E."/>
            <person name="Sorensen J.L."/>
            <person name="Fitzpatrick D.A."/>
            <person name="Frisvad J.C."/>
            <person name="Nielsen K.L."/>
        </authorList>
    </citation>
    <scope>NUCLEOTIDE SEQUENCE</scope>
    <source>
        <strain evidence="7">IBT 26290</strain>
    </source>
</reference>
<feature type="region of interest" description="Disordered" evidence="5">
    <location>
        <begin position="44"/>
        <end position="64"/>
    </location>
</feature>
<evidence type="ECO:0000313" key="7">
    <source>
        <dbReference type="EMBL" id="KAJ5175633.1"/>
    </source>
</evidence>
<dbReference type="GO" id="GO:0004674">
    <property type="term" value="F:protein serine/threonine kinase activity"/>
    <property type="evidence" value="ECO:0007669"/>
    <property type="project" value="TreeGrafter"/>
</dbReference>
<dbReference type="InterPro" id="IPR000719">
    <property type="entry name" value="Prot_kinase_dom"/>
</dbReference>
<keyword evidence="4" id="KW-0067">ATP-binding</keyword>
<dbReference type="EMBL" id="JAPQKN010000001">
    <property type="protein sequence ID" value="KAJ5175633.1"/>
    <property type="molecule type" value="Genomic_DNA"/>
</dbReference>
<evidence type="ECO:0000259" key="6">
    <source>
        <dbReference type="PROSITE" id="PS50011"/>
    </source>
</evidence>
<sequence length="325" mass="36457">MSSILRMLSSRTFYLFQAIWYPLGTVSGPVFKALRSWTKHASDSKALDTYSPPTSAIDGGAENTEHPNDDSHIRYITVRHYYPPGVSEIIGHGFMVWIGVIDEFTVLKYPHVPGDLARIQTEARILDILGSHPRIIASKGLTEHGLVLQRASNGSVSDYITSQSFIPFDRKLLWCKQAAEAISYIHGKRVIHCDINLRNFLLDGDLNLLLADFQGMLKSVDGDILLDGLSSESTKASLPRASRDYADVETDIFALGSAIYFIMTGHEVFPELHNWDDEEEIVSRFQSGHFPNENHPCSQITEKCWKQQYRQAADIVSDLSLIQAT</sequence>
<dbReference type="OrthoDB" id="1668230at2759"/>
<dbReference type="PANTHER" id="PTHR44329">
    <property type="entry name" value="SERINE/THREONINE-PROTEIN KINASE TNNI3K-RELATED"/>
    <property type="match status" value="1"/>
</dbReference>
<proteinExistence type="predicted"/>
<evidence type="ECO:0000256" key="3">
    <source>
        <dbReference type="ARBA" id="ARBA00022777"/>
    </source>
</evidence>
<dbReference type="GeneID" id="81422811"/>
<dbReference type="RefSeq" id="XP_056547241.1">
    <property type="nucleotide sequence ID" value="XM_056683635.1"/>
</dbReference>
<protein>
    <recommendedName>
        <fullName evidence="6">Protein kinase domain-containing protein</fullName>
    </recommendedName>
</protein>
<keyword evidence="3" id="KW-0418">Kinase</keyword>
<dbReference type="InterPro" id="IPR051681">
    <property type="entry name" value="Ser/Thr_Kinases-Pseudokinases"/>
</dbReference>
<dbReference type="Pfam" id="PF00069">
    <property type="entry name" value="Pkinase"/>
    <property type="match status" value="1"/>
</dbReference>
<dbReference type="AlphaFoldDB" id="A0A9W9IFA2"/>
<gene>
    <name evidence="7" type="ORF">N7482_001510</name>
</gene>
<keyword evidence="8" id="KW-1185">Reference proteome</keyword>
<evidence type="ECO:0000256" key="2">
    <source>
        <dbReference type="ARBA" id="ARBA00022741"/>
    </source>
</evidence>
<organism evidence="7 8">
    <name type="scientific">Penicillium canariense</name>
    <dbReference type="NCBI Taxonomy" id="189055"/>
    <lineage>
        <taxon>Eukaryota</taxon>
        <taxon>Fungi</taxon>
        <taxon>Dikarya</taxon>
        <taxon>Ascomycota</taxon>
        <taxon>Pezizomycotina</taxon>
        <taxon>Eurotiomycetes</taxon>
        <taxon>Eurotiomycetidae</taxon>
        <taxon>Eurotiales</taxon>
        <taxon>Aspergillaceae</taxon>
        <taxon>Penicillium</taxon>
    </lineage>
</organism>
<evidence type="ECO:0000256" key="1">
    <source>
        <dbReference type="ARBA" id="ARBA00022679"/>
    </source>
</evidence>
<comment type="caution">
    <text evidence="7">The sequence shown here is derived from an EMBL/GenBank/DDBJ whole genome shotgun (WGS) entry which is preliminary data.</text>
</comment>
<dbReference type="PANTHER" id="PTHR44329:SF288">
    <property type="entry name" value="MITOGEN-ACTIVATED PROTEIN KINASE KINASE KINASE 20"/>
    <property type="match status" value="1"/>
</dbReference>
<dbReference type="PROSITE" id="PS50011">
    <property type="entry name" value="PROTEIN_KINASE_DOM"/>
    <property type="match status" value="1"/>
</dbReference>
<dbReference type="InterPro" id="IPR011009">
    <property type="entry name" value="Kinase-like_dom_sf"/>
</dbReference>
<keyword evidence="1" id="KW-0808">Transferase</keyword>
<name>A0A9W9IFA2_9EURO</name>
<dbReference type="Proteomes" id="UP001149163">
    <property type="component" value="Unassembled WGS sequence"/>
</dbReference>
<evidence type="ECO:0000313" key="8">
    <source>
        <dbReference type="Proteomes" id="UP001149163"/>
    </source>
</evidence>
<evidence type="ECO:0000256" key="5">
    <source>
        <dbReference type="SAM" id="MobiDB-lite"/>
    </source>
</evidence>
<evidence type="ECO:0000256" key="4">
    <source>
        <dbReference type="ARBA" id="ARBA00022840"/>
    </source>
</evidence>
<dbReference type="SUPFAM" id="SSF56112">
    <property type="entry name" value="Protein kinase-like (PK-like)"/>
    <property type="match status" value="1"/>
</dbReference>